<feature type="compositionally biased region" description="Polar residues" evidence="5">
    <location>
        <begin position="526"/>
        <end position="539"/>
    </location>
</feature>
<feature type="compositionally biased region" description="Acidic residues" evidence="5">
    <location>
        <begin position="179"/>
        <end position="196"/>
    </location>
</feature>
<dbReference type="GO" id="GO:0004930">
    <property type="term" value="F:G protein-coupled receptor activity"/>
    <property type="evidence" value="ECO:0007669"/>
    <property type="project" value="TreeGrafter"/>
</dbReference>
<dbReference type="STRING" id="52247.A0A4T0X5M3"/>
<feature type="region of interest" description="Disordered" evidence="5">
    <location>
        <begin position="519"/>
        <end position="540"/>
    </location>
</feature>
<reference evidence="9 10" key="1">
    <citation type="journal article" date="2019" name="Front. Genet.">
        <title>Whole-Genome Sequencing of the Opportunistic Yeast Pathogen Candida inconspicua Uncovers Its Hybrid Origin.</title>
        <authorList>
            <person name="Mixao V."/>
            <person name="Hansen A.P."/>
            <person name="Saus E."/>
            <person name="Boekhout T."/>
            <person name="Lass-Florl C."/>
            <person name="Gabaldon T."/>
        </authorList>
    </citation>
    <scope>NUCLEOTIDE SEQUENCE [LARGE SCALE GENOMIC DNA]</scope>
    <source>
        <strain evidence="9 10">CBS 180</strain>
    </source>
</reference>
<feature type="region of interest" description="Disordered" evidence="5">
    <location>
        <begin position="157"/>
        <end position="196"/>
    </location>
</feature>
<evidence type="ECO:0000313" key="10">
    <source>
        <dbReference type="Proteomes" id="UP000307173"/>
    </source>
</evidence>
<dbReference type="Pfam" id="PF11710">
    <property type="entry name" value="Git3"/>
    <property type="match status" value="1"/>
</dbReference>
<evidence type="ECO:0000256" key="5">
    <source>
        <dbReference type="SAM" id="MobiDB-lite"/>
    </source>
</evidence>
<name>A0A4T0X5M3_9ASCO</name>
<dbReference type="AlphaFoldDB" id="A0A4T0X5M3"/>
<accession>A0A4T0X5M3</accession>
<dbReference type="GO" id="GO:0005886">
    <property type="term" value="C:plasma membrane"/>
    <property type="evidence" value="ECO:0007669"/>
    <property type="project" value="TreeGrafter"/>
</dbReference>
<protein>
    <recommendedName>
        <fullName evidence="11">G protein-coupled receptor GPR1 C-terminal domain-containing protein</fullName>
    </recommendedName>
</protein>
<gene>
    <name evidence="9" type="ORF">CANINC_000692</name>
</gene>
<keyword evidence="2 6" id="KW-0812">Transmembrane</keyword>
<dbReference type="PANTHER" id="PTHR23112:SF37">
    <property type="entry name" value="G PROTEIN-COUPLED RECEPTOR GPR1"/>
    <property type="match status" value="1"/>
</dbReference>
<evidence type="ECO:0000256" key="6">
    <source>
        <dbReference type="SAM" id="Phobius"/>
    </source>
</evidence>
<evidence type="ECO:0000256" key="1">
    <source>
        <dbReference type="ARBA" id="ARBA00004141"/>
    </source>
</evidence>
<comment type="subcellular location">
    <subcellularLocation>
        <location evidence="1">Membrane</location>
        <topology evidence="1">Multi-pass membrane protein</topology>
    </subcellularLocation>
</comment>
<proteinExistence type="predicted"/>
<dbReference type="OrthoDB" id="5368598at2759"/>
<dbReference type="PANTHER" id="PTHR23112">
    <property type="entry name" value="G PROTEIN-COUPLED RECEPTOR 157-RELATED"/>
    <property type="match status" value="1"/>
</dbReference>
<dbReference type="InterPro" id="IPR022596">
    <property type="entry name" value="GPR1/2/3_C"/>
</dbReference>
<dbReference type="GO" id="GO:0007189">
    <property type="term" value="P:adenylate cyclase-activating G protein-coupled receptor signaling pathway"/>
    <property type="evidence" value="ECO:0007669"/>
    <property type="project" value="TreeGrafter"/>
</dbReference>
<feature type="region of interest" description="Disordered" evidence="5">
    <location>
        <begin position="559"/>
        <end position="589"/>
    </location>
</feature>
<feature type="transmembrane region" description="Helical" evidence="6">
    <location>
        <begin position="77"/>
        <end position="97"/>
    </location>
</feature>
<evidence type="ECO:0000259" key="8">
    <source>
        <dbReference type="Pfam" id="PF11970"/>
    </source>
</evidence>
<evidence type="ECO:0008006" key="11">
    <source>
        <dbReference type="Google" id="ProtNLM"/>
    </source>
</evidence>
<evidence type="ECO:0000256" key="4">
    <source>
        <dbReference type="ARBA" id="ARBA00023136"/>
    </source>
</evidence>
<dbReference type="InterPro" id="IPR023041">
    <property type="entry name" value="Glucose_rcpt_Git3-like_N"/>
</dbReference>
<feature type="transmembrane region" description="Helical" evidence="6">
    <location>
        <begin position="117"/>
        <end position="144"/>
    </location>
</feature>
<keyword evidence="4 6" id="KW-0472">Membrane</keyword>
<dbReference type="EMBL" id="SELW01000121">
    <property type="protein sequence ID" value="TID30776.1"/>
    <property type="molecule type" value="Genomic_DNA"/>
</dbReference>
<sequence>MALLIFHKEVRTLKQKFTAPDWMIQNVKFTKWYNYNGNSRGSKDSGSDVTHVDGGIPKQNVNTILQTSEGALHQHRFTVIFISVLFPILVASISFYVDNVYQGYIYFIFFRVWTGPWYFTWIVRHVIDLCIIVIYISIYVYVLMQFKKVSNAFRKRRHNGNRSRSQSRSRVREGSSSDESNDDDDDNDNDDSSEESENVMMNAFGDSIWYKIFKLCSMLIFPDVKIGSKLYGHSLDTEEDMENIRHLKSDSNMVEILRHDSVSTNEILGLDVTGVNGTTTNTNPTINKTQISKQIQNLMYEEAMERFKARKAQILNQMKIIFIYPISYLLIWLFPMINHYQIVRLKHESTWSTIAAALCQPLNGFVDTLVFMIREKPWQLASPLDTLTEKQVINSENDPLSGYALHGWRYYMKWMPGYYNYEDFTRNDMIFENVDKVEKATTYGRKIVNSTIASATGSSLNQEELDIKEFLKAGPTLQTPPTHGSRRMTLPTNLVKPKPAIVVPRGSDKRHSFVSWRTRSSVTSSNHSAGQQLQRQQPLFTGEEAKNRVEWNLNVFNQRESRSGSGSGSADSVDNEKMDIFDFLNSKPH</sequence>
<feature type="transmembrane region" description="Helical" evidence="6">
    <location>
        <begin position="320"/>
        <end position="337"/>
    </location>
</feature>
<feature type="domain" description="Glucose receptor Git3-like N-terminal" evidence="7">
    <location>
        <begin position="63"/>
        <end position="149"/>
    </location>
</feature>
<evidence type="ECO:0000256" key="2">
    <source>
        <dbReference type="ARBA" id="ARBA00022692"/>
    </source>
</evidence>
<evidence type="ECO:0000259" key="7">
    <source>
        <dbReference type="Pfam" id="PF11710"/>
    </source>
</evidence>
<feature type="domain" description="G protein-coupled receptor GPR1/2/3 C-terminal" evidence="8">
    <location>
        <begin position="308"/>
        <end position="379"/>
    </location>
</feature>
<feature type="compositionally biased region" description="Basic residues" evidence="5">
    <location>
        <begin position="157"/>
        <end position="169"/>
    </location>
</feature>
<keyword evidence="10" id="KW-1185">Reference proteome</keyword>
<dbReference type="Proteomes" id="UP000307173">
    <property type="component" value="Unassembled WGS sequence"/>
</dbReference>
<evidence type="ECO:0000313" key="9">
    <source>
        <dbReference type="EMBL" id="TID30776.1"/>
    </source>
</evidence>
<organism evidence="9 10">
    <name type="scientific">Pichia inconspicua</name>
    <dbReference type="NCBI Taxonomy" id="52247"/>
    <lineage>
        <taxon>Eukaryota</taxon>
        <taxon>Fungi</taxon>
        <taxon>Dikarya</taxon>
        <taxon>Ascomycota</taxon>
        <taxon>Saccharomycotina</taxon>
        <taxon>Pichiomycetes</taxon>
        <taxon>Pichiales</taxon>
        <taxon>Pichiaceae</taxon>
        <taxon>Pichia</taxon>
    </lineage>
</organism>
<dbReference type="Pfam" id="PF11970">
    <property type="entry name" value="GPR_Gpa2_C"/>
    <property type="match status" value="1"/>
</dbReference>
<comment type="caution">
    <text evidence="9">The sequence shown here is derived from an EMBL/GenBank/DDBJ whole genome shotgun (WGS) entry which is preliminary data.</text>
</comment>
<keyword evidence="3 6" id="KW-1133">Transmembrane helix</keyword>
<evidence type="ECO:0000256" key="3">
    <source>
        <dbReference type="ARBA" id="ARBA00022989"/>
    </source>
</evidence>